<keyword evidence="3" id="KW-1185">Reference proteome</keyword>
<organism evidence="2 3">
    <name type="scientific">Symbiodinium microadriaticum</name>
    <name type="common">Dinoflagellate</name>
    <name type="synonym">Zooxanthella microadriatica</name>
    <dbReference type="NCBI Taxonomy" id="2951"/>
    <lineage>
        <taxon>Eukaryota</taxon>
        <taxon>Sar</taxon>
        <taxon>Alveolata</taxon>
        <taxon>Dinophyceae</taxon>
        <taxon>Suessiales</taxon>
        <taxon>Symbiodiniaceae</taxon>
        <taxon>Symbiodinium</taxon>
    </lineage>
</organism>
<proteinExistence type="predicted"/>
<evidence type="ECO:0000313" key="2">
    <source>
        <dbReference type="EMBL" id="OLP85633.1"/>
    </source>
</evidence>
<gene>
    <name evidence="2" type="ORF">AK812_SmicGene33328</name>
</gene>
<evidence type="ECO:0000256" key="1">
    <source>
        <dbReference type="SAM" id="MobiDB-lite"/>
    </source>
</evidence>
<dbReference type="OMA" id="PATCADW"/>
<dbReference type="OrthoDB" id="420852at2759"/>
<reference evidence="2 3" key="1">
    <citation type="submission" date="2016-02" db="EMBL/GenBank/DDBJ databases">
        <title>Genome analysis of coral dinoflagellate symbionts highlights evolutionary adaptations to a symbiotic lifestyle.</title>
        <authorList>
            <person name="Aranda M."/>
            <person name="Li Y."/>
            <person name="Liew Y.J."/>
            <person name="Baumgarten S."/>
            <person name="Simakov O."/>
            <person name="Wilson M."/>
            <person name="Piel J."/>
            <person name="Ashoor H."/>
            <person name="Bougouffa S."/>
            <person name="Bajic V.B."/>
            <person name="Ryu T."/>
            <person name="Ravasi T."/>
            <person name="Bayer T."/>
            <person name="Micklem G."/>
            <person name="Kim H."/>
            <person name="Bhak J."/>
            <person name="Lajeunesse T.C."/>
            <person name="Voolstra C.R."/>
        </authorList>
    </citation>
    <scope>NUCLEOTIDE SEQUENCE [LARGE SCALE GENOMIC DNA]</scope>
    <source>
        <strain evidence="2 3">CCMP2467</strain>
    </source>
</reference>
<name>A0A1Q9CRT5_SYMMI</name>
<dbReference type="Proteomes" id="UP000186817">
    <property type="component" value="Unassembled WGS sequence"/>
</dbReference>
<sequence length="417" mass="44427">MLWLQSEGAVHLRVILSRGHAPAGQVGSTRVPPLAHNQVHSYLQRRFMTAGAVLHASPVASKEIADRFAAFALGCLGSSTPSKAGSQLGIMGNVSEVELREVLSHLEALAKQRAAKQAGYRENETAPSRSSPSRPKAEAPTGVCSAEFKRALSEACGVDADCIHLLLPRDAAGKVDLMGIFRMSSQTSVVVLGDEAHCREYVDHAKDLPATCADWQAVCHLEEEVKESSWSEDTGRINKLRAAIAHGDESHGALEVSSDLLVAVSRRCGSRRPALGKTALRALQELCHLPGEASAWAARGSELLRCVSAAVLVTKVTARLCDETLDAILRRLLESSPTGALEAVTAATRHQVEAGHPTAVVALLRAASLRSLAAGREPGEASAAASLLKDILENRRFAMAFSEARALLRQLQTESQT</sequence>
<accession>A0A1Q9CRT5</accession>
<comment type="caution">
    <text evidence="2">The sequence shown here is derived from an EMBL/GenBank/DDBJ whole genome shotgun (WGS) entry which is preliminary data.</text>
</comment>
<evidence type="ECO:0000313" key="3">
    <source>
        <dbReference type="Proteomes" id="UP000186817"/>
    </source>
</evidence>
<dbReference type="AlphaFoldDB" id="A0A1Q9CRT5"/>
<protein>
    <submittedName>
        <fullName evidence="2">Uncharacterized protein</fullName>
    </submittedName>
</protein>
<dbReference type="EMBL" id="LSRX01000964">
    <property type="protein sequence ID" value="OLP85633.1"/>
    <property type="molecule type" value="Genomic_DNA"/>
</dbReference>
<feature type="region of interest" description="Disordered" evidence="1">
    <location>
        <begin position="114"/>
        <end position="140"/>
    </location>
</feature>